<dbReference type="OrthoDB" id="9767663at2"/>
<dbReference type="STRING" id="1518501.CQ10_09085"/>
<dbReference type="Pfam" id="PF00005">
    <property type="entry name" value="ABC_tran"/>
    <property type="match status" value="1"/>
</dbReference>
<dbReference type="GO" id="GO:0016887">
    <property type="term" value="F:ATP hydrolysis activity"/>
    <property type="evidence" value="ECO:0007669"/>
    <property type="project" value="InterPro"/>
</dbReference>
<reference evidence="8 9" key="1">
    <citation type="submission" date="2014-03" db="EMBL/GenBank/DDBJ databases">
        <title>Bradyrhizobium valentinum sp. nov., isolated from effective nodules of Lupinus mariae-josephae, a lupine endemic of basic-lime soils in Eastern Spain.</title>
        <authorList>
            <person name="Duran D."/>
            <person name="Rey L."/>
            <person name="Navarro A."/>
            <person name="Busquets A."/>
            <person name="Imperial J."/>
            <person name="Ruiz-Argueso T."/>
        </authorList>
    </citation>
    <scope>NUCLEOTIDE SEQUENCE [LARGE SCALE GENOMIC DNA]</scope>
    <source>
        <strain evidence="8 9">LmjM3</strain>
    </source>
</reference>
<dbReference type="FunFam" id="3.40.50.300:FF:000042">
    <property type="entry name" value="Maltose/maltodextrin ABC transporter, ATP-binding protein"/>
    <property type="match status" value="1"/>
</dbReference>
<dbReference type="Pfam" id="PF17912">
    <property type="entry name" value="OB_MalK"/>
    <property type="match status" value="1"/>
</dbReference>
<accession>A0A0R3M3X7</accession>
<dbReference type="InterPro" id="IPR015855">
    <property type="entry name" value="ABC_transpr_MalK-like"/>
</dbReference>
<dbReference type="GO" id="GO:0005524">
    <property type="term" value="F:ATP binding"/>
    <property type="evidence" value="ECO:0007669"/>
    <property type="project" value="UniProtKB-KW"/>
</dbReference>
<proteinExistence type="inferred from homology"/>
<dbReference type="GO" id="GO:0008643">
    <property type="term" value="P:carbohydrate transport"/>
    <property type="evidence" value="ECO:0007669"/>
    <property type="project" value="InterPro"/>
</dbReference>
<dbReference type="InterPro" id="IPR047641">
    <property type="entry name" value="ABC_transpr_MalK/UgpC-like"/>
</dbReference>
<dbReference type="PROSITE" id="PS50893">
    <property type="entry name" value="ABC_TRANSPORTER_2"/>
    <property type="match status" value="1"/>
</dbReference>
<dbReference type="InterPro" id="IPR012340">
    <property type="entry name" value="NA-bd_OB-fold"/>
</dbReference>
<sequence>MAAISLSKLNKHYGSLFHAVKDVDLEIADKEFVALVGPSGCGKSTTLRMIAGLEDITSGDIRIGGKVVNHLPPRDRDVAMVFQNYALYQHMSVYDNLAFGLRNKKTAEAEIKVAIERAAGMLGLHELLQRKPKQLSGGQQQRVALGRCIVRNPQVFLFDEPLSNLDAKLRAQMRIEIKRLHAEIPTTSVFVTHDQVEAMTLGDRVVIMRDGRVQQIGTPLQVYGKPANKFVAGFIGAPAMNFIDVTVRSETAATSVEGEALRLTVGASQARALAAHNGRRVILGVRPEHLVLGDGAPGLGFDARVEVVEQLGSEILLETRVGGASVTAARVPAETVIARDDQVRLWAQAGRLHFFDPETELPISG</sequence>
<evidence type="ECO:0000313" key="8">
    <source>
        <dbReference type="EMBL" id="KRR11798.1"/>
    </source>
</evidence>
<dbReference type="PROSITE" id="PS00211">
    <property type="entry name" value="ABC_TRANSPORTER_1"/>
    <property type="match status" value="1"/>
</dbReference>
<keyword evidence="5" id="KW-0067">ATP-binding</keyword>
<comment type="caution">
    <text evidence="8">The sequence shown here is derived from an EMBL/GenBank/DDBJ whole genome shotgun (WGS) entry which is preliminary data.</text>
</comment>
<dbReference type="CDD" id="cd03301">
    <property type="entry name" value="ABC_MalK_N"/>
    <property type="match status" value="1"/>
</dbReference>
<dbReference type="AlphaFoldDB" id="A0A0R3M3X7"/>
<comment type="similarity">
    <text evidence="2">Belongs to the ABC transporter superfamily.</text>
</comment>
<dbReference type="InterPro" id="IPR003439">
    <property type="entry name" value="ABC_transporter-like_ATP-bd"/>
</dbReference>
<dbReference type="RefSeq" id="WP_057849393.1">
    <property type="nucleotide sequence ID" value="NZ_LLXX01000033.1"/>
</dbReference>
<dbReference type="InterPro" id="IPR017871">
    <property type="entry name" value="ABC_transporter-like_CS"/>
</dbReference>
<gene>
    <name evidence="8" type="ORF">CP49_06325</name>
</gene>
<evidence type="ECO:0000313" key="9">
    <source>
        <dbReference type="Proteomes" id="UP000051913"/>
    </source>
</evidence>
<evidence type="ECO:0000256" key="6">
    <source>
        <dbReference type="ARBA" id="ARBA00024722"/>
    </source>
</evidence>
<dbReference type="GO" id="GO:0140359">
    <property type="term" value="F:ABC-type transporter activity"/>
    <property type="evidence" value="ECO:0007669"/>
    <property type="project" value="InterPro"/>
</dbReference>
<dbReference type="GO" id="GO:0055052">
    <property type="term" value="C:ATP-binding cassette (ABC) transporter complex, substrate-binding subunit-containing"/>
    <property type="evidence" value="ECO:0007669"/>
    <property type="project" value="TreeGrafter"/>
</dbReference>
<dbReference type="EMBL" id="LLXX01000033">
    <property type="protein sequence ID" value="KRR11798.1"/>
    <property type="molecule type" value="Genomic_DNA"/>
</dbReference>
<dbReference type="Gene3D" id="3.40.50.300">
    <property type="entry name" value="P-loop containing nucleotide triphosphate hydrolases"/>
    <property type="match status" value="1"/>
</dbReference>
<dbReference type="SMART" id="SM00382">
    <property type="entry name" value="AAA"/>
    <property type="match status" value="1"/>
</dbReference>
<evidence type="ECO:0000256" key="1">
    <source>
        <dbReference type="ARBA" id="ARBA00004417"/>
    </source>
</evidence>
<dbReference type="Gene3D" id="2.40.50.100">
    <property type="match status" value="1"/>
</dbReference>
<dbReference type="InterPro" id="IPR027417">
    <property type="entry name" value="P-loop_NTPase"/>
</dbReference>
<dbReference type="PANTHER" id="PTHR43875:SF1">
    <property type="entry name" value="OSMOPROTECTIVE COMPOUNDS UPTAKE ATP-BINDING PROTEIN GGTA"/>
    <property type="match status" value="1"/>
</dbReference>
<keyword evidence="9" id="KW-1185">Reference proteome</keyword>
<dbReference type="SUPFAM" id="SSF52540">
    <property type="entry name" value="P-loop containing nucleoside triphosphate hydrolases"/>
    <property type="match status" value="1"/>
</dbReference>
<evidence type="ECO:0000256" key="4">
    <source>
        <dbReference type="ARBA" id="ARBA00022741"/>
    </source>
</evidence>
<dbReference type="Gene3D" id="2.40.50.140">
    <property type="entry name" value="Nucleic acid-binding proteins"/>
    <property type="match status" value="1"/>
</dbReference>
<comment type="subcellular location">
    <subcellularLocation>
        <location evidence="1">Cell inner membrane</location>
        <topology evidence="1">Peripheral membrane protein</topology>
    </subcellularLocation>
</comment>
<evidence type="ECO:0000256" key="5">
    <source>
        <dbReference type="ARBA" id="ARBA00022840"/>
    </source>
</evidence>
<comment type="function">
    <text evidence="6">Involved in beta-(1--&gt;2)glucan export. Transmembrane domains (TMD) form a pore in the inner membrane and the ATP-binding domain (NBD) is responsible for energy generation.</text>
</comment>
<protein>
    <recommendedName>
        <fullName evidence="7">ABC transporter domain-containing protein</fullName>
    </recommendedName>
</protein>
<evidence type="ECO:0000256" key="2">
    <source>
        <dbReference type="ARBA" id="ARBA00005417"/>
    </source>
</evidence>
<dbReference type="PANTHER" id="PTHR43875">
    <property type="entry name" value="MALTODEXTRIN IMPORT ATP-BINDING PROTEIN MSMX"/>
    <property type="match status" value="1"/>
</dbReference>
<evidence type="ECO:0000256" key="3">
    <source>
        <dbReference type="ARBA" id="ARBA00022448"/>
    </source>
</evidence>
<feature type="domain" description="ABC transporter" evidence="7">
    <location>
        <begin position="4"/>
        <end position="235"/>
    </location>
</feature>
<organism evidence="8 9">
    <name type="scientific">Bradyrhizobium valentinum</name>
    <dbReference type="NCBI Taxonomy" id="1518501"/>
    <lineage>
        <taxon>Bacteria</taxon>
        <taxon>Pseudomonadati</taxon>
        <taxon>Pseudomonadota</taxon>
        <taxon>Alphaproteobacteria</taxon>
        <taxon>Hyphomicrobiales</taxon>
        <taxon>Nitrobacteraceae</taxon>
        <taxon>Bradyrhizobium</taxon>
    </lineage>
</organism>
<dbReference type="InterPro" id="IPR040582">
    <property type="entry name" value="OB_MalK-like"/>
</dbReference>
<dbReference type="NCBIfam" id="NF008653">
    <property type="entry name" value="PRK11650.1"/>
    <property type="match status" value="1"/>
</dbReference>
<dbReference type="InterPro" id="IPR003593">
    <property type="entry name" value="AAA+_ATPase"/>
</dbReference>
<keyword evidence="4" id="KW-0547">Nucleotide-binding</keyword>
<dbReference type="InterPro" id="IPR008995">
    <property type="entry name" value="Mo/tungstate-bd_C_term_dom"/>
</dbReference>
<name>A0A0R3M3X7_9BRAD</name>
<dbReference type="SUPFAM" id="SSF50331">
    <property type="entry name" value="MOP-like"/>
    <property type="match status" value="1"/>
</dbReference>
<dbReference type="Proteomes" id="UP000051913">
    <property type="component" value="Unassembled WGS sequence"/>
</dbReference>
<keyword evidence="3" id="KW-0813">Transport</keyword>
<evidence type="ECO:0000259" key="7">
    <source>
        <dbReference type="PROSITE" id="PS50893"/>
    </source>
</evidence>